<dbReference type="Gene3D" id="3.40.1180.10">
    <property type="entry name" value="Decaprenyl diphosphate synthase-like"/>
    <property type="match status" value="1"/>
</dbReference>
<reference evidence="3" key="1">
    <citation type="submission" date="2018-05" db="EMBL/GenBank/DDBJ databases">
        <authorList>
            <person name="Lanie J.A."/>
            <person name="Ng W.-L."/>
            <person name="Kazmierczak K.M."/>
            <person name="Andrzejewski T.M."/>
            <person name="Davidsen T.M."/>
            <person name="Wayne K.J."/>
            <person name="Tettelin H."/>
            <person name="Glass J.I."/>
            <person name="Rusch D."/>
            <person name="Podicherti R."/>
            <person name="Tsui H.-C.T."/>
            <person name="Winkler M.E."/>
        </authorList>
    </citation>
    <scope>NUCLEOTIDE SEQUENCE</scope>
</reference>
<dbReference type="InterPro" id="IPR036424">
    <property type="entry name" value="UPP_synth-like_sf"/>
</dbReference>
<dbReference type="NCBIfam" id="NF011405">
    <property type="entry name" value="PRK14830.1"/>
    <property type="match status" value="1"/>
</dbReference>
<proteinExistence type="inferred from homology"/>
<dbReference type="PANTHER" id="PTHR10291:SF0">
    <property type="entry name" value="DEHYDRODOLICHYL DIPHOSPHATE SYNTHASE 2"/>
    <property type="match status" value="1"/>
</dbReference>
<comment type="cofactor">
    <cofactor evidence="1">
        <name>Mg(2+)</name>
        <dbReference type="ChEBI" id="CHEBI:18420"/>
    </cofactor>
</comment>
<gene>
    <name evidence="3" type="ORF">METZ01_LOCUS129819</name>
</gene>
<accession>A0A381YJ16</accession>
<dbReference type="GO" id="GO:0030145">
    <property type="term" value="F:manganese ion binding"/>
    <property type="evidence" value="ECO:0007669"/>
    <property type="project" value="TreeGrafter"/>
</dbReference>
<keyword evidence="2" id="KW-0808">Transferase</keyword>
<organism evidence="3">
    <name type="scientific">marine metagenome</name>
    <dbReference type="NCBI Taxonomy" id="408172"/>
    <lineage>
        <taxon>unclassified sequences</taxon>
        <taxon>metagenomes</taxon>
        <taxon>ecological metagenomes</taxon>
    </lineage>
</organism>
<dbReference type="GO" id="GO:0000287">
    <property type="term" value="F:magnesium ion binding"/>
    <property type="evidence" value="ECO:0007669"/>
    <property type="project" value="TreeGrafter"/>
</dbReference>
<evidence type="ECO:0000313" key="3">
    <source>
        <dbReference type="EMBL" id="SVA76965.1"/>
    </source>
</evidence>
<evidence type="ECO:0008006" key="4">
    <source>
        <dbReference type="Google" id="ProtNLM"/>
    </source>
</evidence>
<dbReference type="HAMAP" id="MF_01139">
    <property type="entry name" value="ISPT"/>
    <property type="match status" value="1"/>
</dbReference>
<dbReference type="PROSITE" id="PS01066">
    <property type="entry name" value="UPP_SYNTHASE"/>
    <property type="match status" value="1"/>
</dbReference>
<dbReference type="InterPro" id="IPR018520">
    <property type="entry name" value="UPP_synth-like_CS"/>
</dbReference>
<dbReference type="GO" id="GO:0008834">
    <property type="term" value="F:ditrans,polycis-undecaprenyl-diphosphate synthase [(2E,6E)-farnesyl-diphosphate specific] activity"/>
    <property type="evidence" value="ECO:0007669"/>
    <property type="project" value="TreeGrafter"/>
</dbReference>
<dbReference type="FunFam" id="3.40.1180.10:FF:000001">
    <property type="entry name" value="(2E,6E)-farnesyl-diphosphate-specific ditrans,polycis-undecaprenyl-diphosphate synthase"/>
    <property type="match status" value="1"/>
</dbReference>
<dbReference type="SUPFAM" id="SSF64005">
    <property type="entry name" value="Undecaprenyl diphosphate synthase"/>
    <property type="match status" value="1"/>
</dbReference>
<dbReference type="GO" id="GO:0005829">
    <property type="term" value="C:cytosol"/>
    <property type="evidence" value="ECO:0007669"/>
    <property type="project" value="TreeGrafter"/>
</dbReference>
<evidence type="ECO:0000256" key="2">
    <source>
        <dbReference type="ARBA" id="ARBA00022679"/>
    </source>
</evidence>
<dbReference type="NCBIfam" id="TIGR00055">
    <property type="entry name" value="uppS"/>
    <property type="match status" value="1"/>
</dbReference>
<name>A0A381YJ16_9ZZZZ</name>
<dbReference type="AlphaFoldDB" id="A0A381YJ16"/>
<protein>
    <recommendedName>
        <fullName evidence="4">Isoprenyl transferase</fullName>
    </recommendedName>
</protein>
<evidence type="ECO:0000256" key="1">
    <source>
        <dbReference type="ARBA" id="ARBA00001946"/>
    </source>
</evidence>
<dbReference type="GO" id="GO:0016094">
    <property type="term" value="P:polyprenol biosynthetic process"/>
    <property type="evidence" value="ECO:0007669"/>
    <property type="project" value="TreeGrafter"/>
</dbReference>
<dbReference type="PANTHER" id="PTHR10291">
    <property type="entry name" value="DEHYDRODOLICHYL DIPHOSPHATE SYNTHASE FAMILY MEMBER"/>
    <property type="match status" value="1"/>
</dbReference>
<dbReference type="Pfam" id="PF01255">
    <property type="entry name" value="Prenyltransf"/>
    <property type="match status" value="1"/>
</dbReference>
<dbReference type="CDD" id="cd00475">
    <property type="entry name" value="Cis_IPPS"/>
    <property type="match status" value="1"/>
</dbReference>
<sequence>MKQSLRDNVLSGHIPDHIAIIMDGNGRWARERSLPRIAGHREGINSVREITRLCGEIGVKHLTLYTFSTENWQRPKAEVSALMTLLLKTINKEVKELHKNNVKFTVIGDLEMLPGSTRKGLQDGIDLTQDNEGLNLCLALNYGSRQEMIDAIQSLASKVQSGEMEPEEINEAIFSDALYTKGIPDPDLLIRTSGECRLSNFLLWQSAYTEIFITDTYWPEFREEQLMDAIHVYQLRERRFGKVSEQVQSSS</sequence>
<dbReference type="EMBL" id="UINC01018342">
    <property type="protein sequence ID" value="SVA76965.1"/>
    <property type="molecule type" value="Genomic_DNA"/>
</dbReference>
<dbReference type="InterPro" id="IPR001441">
    <property type="entry name" value="UPP_synth-like"/>
</dbReference>